<accession>A0A9D1J4L0</accession>
<feature type="compositionally biased region" description="Basic and acidic residues" evidence="1">
    <location>
        <begin position="57"/>
        <end position="77"/>
    </location>
</feature>
<protein>
    <submittedName>
        <fullName evidence="2">Uncharacterized protein</fullName>
    </submittedName>
</protein>
<proteinExistence type="predicted"/>
<dbReference type="Proteomes" id="UP000824241">
    <property type="component" value="Unassembled WGS sequence"/>
</dbReference>
<reference evidence="2" key="1">
    <citation type="submission" date="2020-10" db="EMBL/GenBank/DDBJ databases">
        <authorList>
            <person name="Gilroy R."/>
        </authorList>
    </citation>
    <scope>NUCLEOTIDE SEQUENCE</scope>
    <source>
        <strain evidence="2">CHK189-12415</strain>
    </source>
</reference>
<evidence type="ECO:0000313" key="3">
    <source>
        <dbReference type="Proteomes" id="UP000824241"/>
    </source>
</evidence>
<sequence length="131" mass="15000">MVTAKPVPIIPYFRRIATANRPFMQDFRKNCTNAQGFNPAFADNMRKKQKFVPKNGPLDKRNNLSPEGKNEGKEKKNFISGGFLPEAAGNFFSREGISGKPQGQKRPPAKKQAANPYLFRLERSTRQYRYF</sequence>
<comment type="caution">
    <text evidence="2">The sequence shown here is derived from an EMBL/GenBank/DDBJ whole genome shotgun (WGS) entry which is preliminary data.</text>
</comment>
<organism evidence="2 3">
    <name type="scientific">Candidatus Faecivivens stercoravium</name>
    <dbReference type="NCBI Taxonomy" id="2840803"/>
    <lineage>
        <taxon>Bacteria</taxon>
        <taxon>Bacillati</taxon>
        <taxon>Bacillota</taxon>
        <taxon>Clostridia</taxon>
        <taxon>Eubacteriales</taxon>
        <taxon>Oscillospiraceae</taxon>
        <taxon>Oscillospiraceae incertae sedis</taxon>
        <taxon>Candidatus Faecivivens</taxon>
    </lineage>
</organism>
<feature type="non-terminal residue" evidence="2">
    <location>
        <position position="131"/>
    </location>
</feature>
<gene>
    <name evidence="2" type="ORF">IAB37_04725</name>
</gene>
<name>A0A9D1J4L0_9FIRM</name>
<dbReference type="EMBL" id="DVHA01000156">
    <property type="protein sequence ID" value="HIR60861.1"/>
    <property type="molecule type" value="Genomic_DNA"/>
</dbReference>
<evidence type="ECO:0000313" key="2">
    <source>
        <dbReference type="EMBL" id="HIR60861.1"/>
    </source>
</evidence>
<reference evidence="2" key="2">
    <citation type="journal article" date="2021" name="PeerJ">
        <title>Extensive microbial diversity within the chicken gut microbiome revealed by metagenomics and culture.</title>
        <authorList>
            <person name="Gilroy R."/>
            <person name="Ravi A."/>
            <person name="Getino M."/>
            <person name="Pursley I."/>
            <person name="Horton D.L."/>
            <person name="Alikhan N.F."/>
            <person name="Baker D."/>
            <person name="Gharbi K."/>
            <person name="Hall N."/>
            <person name="Watson M."/>
            <person name="Adriaenssens E.M."/>
            <person name="Foster-Nyarko E."/>
            <person name="Jarju S."/>
            <person name="Secka A."/>
            <person name="Antonio M."/>
            <person name="Oren A."/>
            <person name="Chaudhuri R.R."/>
            <person name="La Ragione R."/>
            <person name="Hildebrand F."/>
            <person name="Pallen M.J."/>
        </authorList>
    </citation>
    <scope>NUCLEOTIDE SEQUENCE</scope>
    <source>
        <strain evidence="2">CHK189-12415</strain>
    </source>
</reference>
<dbReference type="AlphaFoldDB" id="A0A9D1J4L0"/>
<evidence type="ECO:0000256" key="1">
    <source>
        <dbReference type="SAM" id="MobiDB-lite"/>
    </source>
</evidence>
<feature type="region of interest" description="Disordered" evidence="1">
    <location>
        <begin position="50"/>
        <end position="118"/>
    </location>
</feature>